<dbReference type="CDD" id="cd02257">
    <property type="entry name" value="Peptidase_C19"/>
    <property type="match status" value="1"/>
</dbReference>
<dbReference type="PANTHER" id="PTHR39158">
    <property type="entry name" value="OS08G0560600 PROTEIN"/>
    <property type="match status" value="1"/>
</dbReference>
<dbReference type="Pfam" id="PF00443">
    <property type="entry name" value="UCH"/>
    <property type="match status" value="1"/>
</dbReference>
<dbReference type="InterPro" id="IPR038765">
    <property type="entry name" value="Papain-like_cys_pep_sf"/>
</dbReference>
<dbReference type="PROSITE" id="PS50076">
    <property type="entry name" value="DNAJ_2"/>
    <property type="match status" value="1"/>
</dbReference>
<dbReference type="InterPro" id="IPR001394">
    <property type="entry name" value="Peptidase_C19_UCH"/>
</dbReference>
<protein>
    <submittedName>
        <fullName evidence="4">DnaJ-like subfamily C member 28</fullName>
    </submittedName>
</protein>
<keyword evidence="5" id="KW-1185">Reference proteome</keyword>
<accession>A0A662YPG4</accession>
<evidence type="ECO:0000256" key="2">
    <source>
        <dbReference type="SAM" id="MobiDB-lite"/>
    </source>
</evidence>
<dbReference type="SUPFAM" id="SSF46565">
    <property type="entry name" value="Chaperone J-domain"/>
    <property type="match status" value="1"/>
</dbReference>
<evidence type="ECO:0000313" key="4">
    <source>
        <dbReference type="EMBL" id="RXM97368.1"/>
    </source>
</evidence>
<dbReference type="Gene3D" id="3.90.70.10">
    <property type="entry name" value="Cysteine proteinases"/>
    <property type="match status" value="2"/>
</dbReference>
<keyword evidence="1" id="KW-0175">Coiled coil</keyword>
<dbReference type="Gene3D" id="1.10.287.110">
    <property type="entry name" value="DnaJ domain"/>
    <property type="match status" value="1"/>
</dbReference>
<dbReference type="EMBL" id="SCEB01001124">
    <property type="protein sequence ID" value="RXM97368.1"/>
    <property type="molecule type" value="Genomic_DNA"/>
</dbReference>
<proteinExistence type="predicted"/>
<dbReference type="GO" id="GO:0016579">
    <property type="term" value="P:protein deubiquitination"/>
    <property type="evidence" value="ECO:0007669"/>
    <property type="project" value="InterPro"/>
</dbReference>
<name>A0A662YPG4_ACIRT</name>
<dbReference type="InterPro" id="IPR001623">
    <property type="entry name" value="DnaJ_domain"/>
</dbReference>
<gene>
    <name evidence="4" type="ORF">EOD39_14518</name>
</gene>
<evidence type="ECO:0000259" key="3">
    <source>
        <dbReference type="PROSITE" id="PS50076"/>
    </source>
</evidence>
<dbReference type="InterPro" id="IPR052573">
    <property type="entry name" value="DnaJ_C_subfamily_28"/>
</dbReference>
<feature type="coiled-coil region" evidence="1">
    <location>
        <begin position="330"/>
        <end position="364"/>
    </location>
</feature>
<feature type="compositionally biased region" description="Basic and acidic residues" evidence="2">
    <location>
        <begin position="109"/>
        <end position="118"/>
    </location>
</feature>
<organism evidence="4 5">
    <name type="scientific">Acipenser ruthenus</name>
    <name type="common">Sterlet sturgeon</name>
    <dbReference type="NCBI Taxonomy" id="7906"/>
    <lineage>
        <taxon>Eukaryota</taxon>
        <taxon>Metazoa</taxon>
        <taxon>Chordata</taxon>
        <taxon>Craniata</taxon>
        <taxon>Vertebrata</taxon>
        <taxon>Euteleostomi</taxon>
        <taxon>Actinopterygii</taxon>
        <taxon>Chondrostei</taxon>
        <taxon>Acipenseriformes</taxon>
        <taxon>Acipenseridae</taxon>
        <taxon>Acipenser</taxon>
    </lineage>
</organism>
<dbReference type="GO" id="GO:0004843">
    <property type="term" value="F:cysteine-type deubiquitinase activity"/>
    <property type="evidence" value="ECO:0007669"/>
    <property type="project" value="InterPro"/>
</dbReference>
<evidence type="ECO:0000313" key="5">
    <source>
        <dbReference type="Proteomes" id="UP000289886"/>
    </source>
</evidence>
<dbReference type="InterPro" id="IPR036869">
    <property type="entry name" value="J_dom_sf"/>
</dbReference>
<comment type="caution">
    <text evidence="4">The sequence shown here is derived from an EMBL/GenBank/DDBJ whole genome shotgun (WGS) entry which is preliminary data.</text>
</comment>
<feature type="region of interest" description="Disordered" evidence="2">
    <location>
        <begin position="109"/>
        <end position="133"/>
    </location>
</feature>
<evidence type="ECO:0000256" key="1">
    <source>
        <dbReference type="SAM" id="Coils"/>
    </source>
</evidence>
<dbReference type="SMART" id="SM00271">
    <property type="entry name" value="DnaJ"/>
    <property type="match status" value="1"/>
</dbReference>
<feature type="domain" description="J" evidence="3">
    <location>
        <begin position="45"/>
        <end position="112"/>
    </location>
</feature>
<dbReference type="PANTHER" id="PTHR39158:SF1">
    <property type="entry name" value="DNAJ HOMOLOG SUBFAMILY C MEMBER 28"/>
    <property type="match status" value="1"/>
</dbReference>
<dbReference type="InterPro" id="IPR018200">
    <property type="entry name" value="USP_CS"/>
</dbReference>
<dbReference type="InterPro" id="IPR018961">
    <property type="entry name" value="DnaJ_homolog_subfam-C_membr-28"/>
</dbReference>
<dbReference type="CDD" id="cd06257">
    <property type="entry name" value="DnaJ"/>
    <property type="match status" value="1"/>
</dbReference>
<dbReference type="Proteomes" id="UP000289886">
    <property type="component" value="Unassembled WGS sequence"/>
</dbReference>
<dbReference type="PROSITE" id="PS00973">
    <property type="entry name" value="USP_2"/>
    <property type="match status" value="1"/>
</dbReference>
<dbReference type="SUPFAM" id="SSF54001">
    <property type="entry name" value="Cysteine proteinases"/>
    <property type="match status" value="1"/>
</dbReference>
<dbReference type="Pfam" id="PF00226">
    <property type="entry name" value="DnaJ"/>
    <property type="match status" value="1"/>
</dbReference>
<sequence>MSCSWLLTAPFSVLSHLEIHRALLPPCCFAARWLSSCKVSRSLLHCYKLLRLPEDGSSSPEEVKEAYLRLAKELHPDSGSARADAGKFSQVEEACRTVLAHLAERRRRAEEGRRRAAAGEEEEEDEKLRRQAPQHRQYLSFEGVGMGTPSQRERQYMQFRVDRAMDQVLDYRRRRRERQSSEDALTASELRRTKNIKITQAIERLVEDLIQESMVKGDFSNLSGKGKPLSKFSHSNPYVDPMTHNLNRILIENGYQPQWIVVHKEIRETIAQLRADLLGSRGKLGEPLTPSKQKQWLLNCEAFRADLARLNKRVDGFNLIVPLLSQQMVHFSAERELKRALHAYQELREERRNSEEKAETGEAGNPKGGLFTWVQNLFNECQNVDESIASDLQDIFIRLEQGVHSVEPYRLARSLDQMHWAVNRQQDIEEFFHMVINAIDDKEIRKDCVHYELFSISVHAGNLDCGHYYAFIKHHEDRQWYICDDTSIRKDKRPQHCNPIDV</sequence>
<dbReference type="Pfam" id="PF09350">
    <property type="entry name" value="DJC28_CD"/>
    <property type="match status" value="1"/>
</dbReference>
<reference evidence="4 5" key="1">
    <citation type="submission" date="2019-01" db="EMBL/GenBank/DDBJ databases">
        <title>Draft Genome and Complete Hox-Cluster Characterization of the Sterlet Sturgeon (Acipenser ruthenus).</title>
        <authorList>
            <person name="Wei Q."/>
        </authorList>
    </citation>
    <scope>NUCLEOTIDE SEQUENCE [LARGE SCALE GENOMIC DNA]</scope>
    <source>
        <strain evidence="4">WHYD16114868_AA</strain>
        <tissue evidence="4">Blood</tissue>
    </source>
</reference>
<dbReference type="AlphaFoldDB" id="A0A662YPG4"/>